<reference evidence="9" key="1">
    <citation type="journal article" date="2019" name="Int. J. Syst. Evol. Microbiol.">
        <title>The Global Catalogue of Microorganisms (GCM) 10K type strain sequencing project: providing services to taxonomists for standard genome sequencing and annotation.</title>
        <authorList>
            <consortium name="The Broad Institute Genomics Platform"/>
            <consortium name="The Broad Institute Genome Sequencing Center for Infectious Disease"/>
            <person name="Wu L."/>
            <person name="Ma J."/>
        </authorList>
    </citation>
    <scope>NUCLEOTIDE SEQUENCE [LARGE SCALE GENOMIC DNA]</scope>
    <source>
        <strain evidence="9">JCM 4147</strain>
    </source>
</reference>
<evidence type="ECO:0000256" key="2">
    <source>
        <dbReference type="ARBA" id="ARBA00022692"/>
    </source>
</evidence>
<feature type="transmembrane region" description="Helical" evidence="6">
    <location>
        <begin position="436"/>
        <end position="455"/>
    </location>
</feature>
<feature type="transmembrane region" description="Helical" evidence="6">
    <location>
        <begin position="125"/>
        <end position="143"/>
    </location>
</feature>
<dbReference type="EMBL" id="JBHSPU010000027">
    <property type="protein sequence ID" value="MFC5917473.1"/>
    <property type="molecule type" value="Genomic_DNA"/>
</dbReference>
<name>A0ABW1GTM9_9ACTN</name>
<feature type="domain" description="Major facilitator superfamily (MFS) profile" evidence="7">
    <location>
        <begin position="30"/>
        <end position="459"/>
    </location>
</feature>
<feature type="transmembrane region" description="Helical" evidence="6">
    <location>
        <begin position="63"/>
        <end position="88"/>
    </location>
</feature>
<feature type="transmembrane region" description="Helical" evidence="6">
    <location>
        <begin position="184"/>
        <end position="203"/>
    </location>
</feature>
<evidence type="ECO:0000313" key="8">
    <source>
        <dbReference type="EMBL" id="MFC5917473.1"/>
    </source>
</evidence>
<protein>
    <submittedName>
        <fullName evidence="8">MFS transporter</fullName>
    </submittedName>
</protein>
<keyword evidence="9" id="KW-1185">Reference proteome</keyword>
<keyword evidence="2 6" id="KW-0812">Transmembrane</keyword>
<dbReference type="RefSeq" id="WP_344513485.1">
    <property type="nucleotide sequence ID" value="NZ_BAAATU010000025.1"/>
</dbReference>
<organism evidence="8 9">
    <name type="scientific">Streptomyces pulveraceus</name>
    <dbReference type="NCBI Taxonomy" id="68258"/>
    <lineage>
        <taxon>Bacteria</taxon>
        <taxon>Bacillati</taxon>
        <taxon>Actinomycetota</taxon>
        <taxon>Actinomycetes</taxon>
        <taxon>Kitasatosporales</taxon>
        <taxon>Streptomycetaceae</taxon>
        <taxon>Streptomyces</taxon>
    </lineage>
</organism>
<evidence type="ECO:0000256" key="3">
    <source>
        <dbReference type="ARBA" id="ARBA00022989"/>
    </source>
</evidence>
<dbReference type="PANTHER" id="PTHR11662:SF450">
    <property type="entry name" value="BLR1003 PROTEIN"/>
    <property type="match status" value="1"/>
</dbReference>
<evidence type="ECO:0000313" key="9">
    <source>
        <dbReference type="Proteomes" id="UP001596200"/>
    </source>
</evidence>
<comment type="caution">
    <text evidence="8">The sequence shown here is derived from an EMBL/GenBank/DDBJ whole genome shotgun (WGS) entry which is preliminary data.</text>
</comment>
<evidence type="ECO:0000256" key="5">
    <source>
        <dbReference type="SAM" id="MobiDB-lite"/>
    </source>
</evidence>
<feature type="transmembrane region" description="Helical" evidence="6">
    <location>
        <begin position="27"/>
        <end position="43"/>
    </location>
</feature>
<dbReference type="Proteomes" id="UP001596200">
    <property type="component" value="Unassembled WGS sequence"/>
</dbReference>
<feature type="transmembrane region" description="Helical" evidence="6">
    <location>
        <begin position="261"/>
        <end position="282"/>
    </location>
</feature>
<gene>
    <name evidence="8" type="ORF">ACFP1B_29195</name>
</gene>
<feature type="transmembrane region" description="Helical" evidence="6">
    <location>
        <begin position="302"/>
        <end position="321"/>
    </location>
</feature>
<dbReference type="Pfam" id="PF07690">
    <property type="entry name" value="MFS_1"/>
    <property type="match status" value="1"/>
</dbReference>
<dbReference type="SUPFAM" id="SSF103473">
    <property type="entry name" value="MFS general substrate transporter"/>
    <property type="match status" value="1"/>
</dbReference>
<sequence>MPSQPPPPPVPDAPADLVAPVFDRRRAWLVTALIVTFMIINFADKSVLGLAADPIMDELGISHSAYGLISSSYSILFSLSGLVVGFFSARVPSRVLLFVMCLVWGLAQLPVLIVTAVPALVVGRVLLGAAEGPATPMSMHALYKWFPVGRRGLPSALQISGAALGTLIAAPVVTWLITQFGWRSAFAALAVTSLVWSAVWWFVGHDGPYDQPAVRVPVKTGRPARVPAKTGVPVREPAEPGAPVREPAEPGGPARVPYRRLLLSGTVIGSVTSAFGASWAMALSQAWLPSYLKNELTMSPGTAAAVLSAVSALSFVLLLALSPAVDRLTRRGVSLRLSGGVPQGVAVACAGVAMAVFPFVGPLPVRLALIAVAFAVHSIAFPLHYMTAAAVVPASQRGALFGIVAATGTLPGLLAPSLTGRLLDTAPSAGAGYTQSFVLAAVVMITCGAVAACCIRPARDAARLGALRDRPEPVSPDPVR</sequence>
<accession>A0ABW1GTM9</accession>
<evidence type="ECO:0000259" key="7">
    <source>
        <dbReference type="PROSITE" id="PS50850"/>
    </source>
</evidence>
<dbReference type="InterPro" id="IPR020846">
    <property type="entry name" value="MFS_dom"/>
</dbReference>
<dbReference type="InterPro" id="IPR050382">
    <property type="entry name" value="MFS_Na/Anion_cotransporter"/>
</dbReference>
<evidence type="ECO:0000256" key="6">
    <source>
        <dbReference type="SAM" id="Phobius"/>
    </source>
</evidence>
<keyword evidence="4 6" id="KW-0472">Membrane</keyword>
<dbReference type="Gene3D" id="1.20.1250.20">
    <property type="entry name" value="MFS general substrate transporter like domains"/>
    <property type="match status" value="2"/>
</dbReference>
<dbReference type="InterPro" id="IPR036259">
    <property type="entry name" value="MFS_trans_sf"/>
</dbReference>
<dbReference type="InterPro" id="IPR011701">
    <property type="entry name" value="MFS"/>
</dbReference>
<proteinExistence type="predicted"/>
<feature type="transmembrane region" description="Helical" evidence="6">
    <location>
        <begin position="398"/>
        <end position="416"/>
    </location>
</feature>
<keyword evidence="3 6" id="KW-1133">Transmembrane helix</keyword>
<dbReference type="PROSITE" id="PS50850">
    <property type="entry name" value="MFS"/>
    <property type="match status" value="1"/>
</dbReference>
<feature type="transmembrane region" description="Helical" evidence="6">
    <location>
        <begin position="341"/>
        <end position="361"/>
    </location>
</feature>
<feature type="transmembrane region" description="Helical" evidence="6">
    <location>
        <begin position="155"/>
        <end position="178"/>
    </location>
</feature>
<feature type="region of interest" description="Disordered" evidence="5">
    <location>
        <begin position="225"/>
        <end position="251"/>
    </location>
</feature>
<dbReference type="PANTHER" id="PTHR11662">
    <property type="entry name" value="SOLUTE CARRIER FAMILY 17"/>
    <property type="match status" value="1"/>
</dbReference>
<evidence type="ECO:0000256" key="1">
    <source>
        <dbReference type="ARBA" id="ARBA00004651"/>
    </source>
</evidence>
<comment type="subcellular location">
    <subcellularLocation>
        <location evidence="1">Cell membrane</location>
        <topology evidence="1">Multi-pass membrane protein</topology>
    </subcellularLocation>
</comment>
<feature type="transmembrane region" description="Helical" evidence="6">
    <location>
        <begin position="367"/>
        <end position="386"/>
    </location>
</feature>
<evidence type="ECO:0000256" key="4">
    <source>
        <dbReference type="ARBA" id="ARBA00023136"/>
    </source>
</evidence>
<feature type="transmembrane region" description="Helical" evidence="6">
    <location>
        <begin position="95"/>
        <end position="119"/>
    </location>
</feature>